<sequence length="767" mass="81883">MRTSESAEIQLRPRSLADDLRHRTDAQLEALFATRPDLLHPVPTDLGQLAVRATTSPSVSSALDALNHIELSVCEVLAALPDPAARTDVHAGLTSATGYQSQAIDAAIDRLLSSALVWGDDEELHLVRVARESFGSYPCGLAASFADSRRKVREYGSKKNLAAKTLASGSDDVREIMGQLLWGTPAGTMRQANRSVRIEDAKSPLEWLLAHELIVPTSDNSVVVPREVSLALRDGLLLQEIKTDRGFPVLGNADVKRINDTGAHAALDFVRLVETLLETWSIEPPAQLRGGGLAIRDLAAAKDLLRVSEHLTALVIEVAYAAGLLGADTSDGWLPTAAYDRWLSIDDASRWTLLAQSWRDMSRAAHVVGGDGSDRINALTSAVERGFINPLRISLLDIYIGLPDGSTTSAAILTDHLDWHRPRRSSMVRAAAVSAVLAEAATIGVTALGAITSFGKALSEGKDPTKVLGALLPAPVDHVIVQADLTALAPGRLPANQRRTMAVIADVESTGAATTYRFTESSIRRSLDQGQSAHDILDFLSGLSRTPIPQPLTYLIEDVARKHGVLRVGVASIYLRCDDEQLVTAVQADRRLANLKFRQLAPGIVVSSSPADIVLEKLRAAGYAPVAESAEGTVLIHRPDTKRTATKVVPAPVTVTGPSSRLVAAAVKALRAGERVDSSKPASATGPRTTTSQTLALLNDALAKGKEVWIGYADKGGMTSERIVEPLTITGGFLTAFDVRTNEVRTFTIARITGAALEETFTEEGSA</sequence>
<dbReference type="EMBL" id="JNSL01000066">
    <property type="protein sequence ID" value="KGA17199.1"/>
    <property type="molecule type" value="Genomic_DNA"/>
</dbReference>
<proteinExistence type="predicted"/>
<dbReference type="Pfam" id="PF13280">
    <property type="entry name" value="WYL"/>
    <property type="match status" value="1"/>
</dbReference>
<accession>A0A094Q524</accession>
<dbReference type="AlphaFoldDB" id="A0A094Q524"/>
<name>A0A094Q524_9ZZZZ</name>
<dbReference type="InterPro" id="IPR032830">
    <property type="entry name" value="XPB/Ssl2_N"/>
</dbReference>
<protein>
    <submittedName>
        <fullName evidence="3">Uncharacterized protein</fullName>
    </submittedName>
</protein>
<comment type="caution">
    <text evidence="3">The sequence shown here is derived from an EMBL/GenBank/DDBJ whole genome shotgun (WGS) entry which is preliminary data.</text>
</comment>
<evidence type="ECO:0000259" key="1">
    <source>
        <dbReference type="Pfam" id="PF13280"/>
    </source>
</evidence>
<reference evidence="3" key="1">
    <citation type="submission" date="2014-06" db="EMBL/GenBank/DDBJ databases">
        <title>Key roles for freshwater Actinobacteria revealed by deep metagenomic sequencing.</title>
        <authorList>
            <person name="Ghai R."/>
            <person name="Mizuno C.M."/>
            <person name="Picazo A."/>
            <person name="Camacho A."/>
            <person name="Rodriguez-Valera F."/>
        </authorList>
    </citation>
    <scope>NUCLEOTIDE SEQUENCE</scope>
</reference>
<dbReference type="PROSITE" id="PS52050">
    <property type="entry name" value="WYL"/>
    <property type="match status" value="1"/>
</dbReference>
<feature type="domain" description="WYL" evidence="1">
    <location>
        <begin position="694"/>
        <end position="755"/>
    </location>
</feature>
<dbReference type="Pfam" id="PF13625">
    <property type="entry name" value="Helicase_C_3"/>
    <property type="match status" value="1"/>
</dbReference>
<evidence type="ECO:0000259" key="2">
    <source>
        <dbReference type="Pfam" id="PF13625"/>
    </source>
</evidence>
<feature type="domain" description="Helicase XPB/Ssl2 N-terminal" evidence="2">
    <location>
        <begin position="479"/>
        <end position="601"/>
    </location>
</feature>
<dbReference type="InterPro" id="IPR026881">
    <property type="entry name" value="WYL_dom"/>
</dbReference>
<evidence type="ECO:0000313" key="3">
    <source>
        <dbReference type="EMBL" id="KGA17199.1"/>
    </source>
</evidence>
<organism evidence="3">
    <name type="scientific">freshwater metagenome</name>
    <dbReference type="NCBI Taxonomy" id="449393"/>
    <lineage>
        <taxon>unclassified sequences</taxon>
        <taxon>metagenomes</taxon>
        <taxon>ecological metagenomes</taxon>
    </lineage>
</organism>
<gene>
    <name evidence="3" type="ORF">GM51_10925</name>
</gene>